<proteinExistence type="predicted"/>
<dbReference type="EMBL" id="ML977359">
    <property type="protein sequence ID" value="KAF2106791.1"/>
    <property type="molecule type" value="Genomic_DNA"/>
</dbReference>
<feature type="region of interest" description="Disordered" evidence="1">
    <location>
        <begin position="339"/>
        <end position="368"/>
    </location>
</feature>
<dbReference type="AlphaFoldDB" id="A0A6A5YKQ7"/>
<accession>A0A6A5YKQ7</accession>
<evidence type="ECO:0000256" key="1">
    <source>
        <dbReference type="SAM" id="MobiDB-lite"/>
    </source>
</evidence>
<feature type="compositionally biased region" description="Polar residues" evidence="1">
    <location>
        <begin position="61"/>
        <end position="75"/>
    </location>
</feature>
<feature type="region of interest" description="Disordered" evidence="1">
    <location>
        <begin position="1"/>
        <end position="197"/>
    </location>
</feature>
<protein>
    <submittedName>
        <fullName evidence="2">Uncharacterized protein</fullName>
    </submittedName>
</protein>
<dbReference type="Proteomes" id="UP000799770">
    <property type="component" value="Unassembled WGS sequence"/>
</dbReference>
<organism evidence="2 3">
    <name type="scientific">Lophiotrema nucula</name>
    <dbReference type="NCBI Taxonomy" id="690887"/>
    <lineage>
        <taxon>Eukaryota</taxon>
        <taxon>Fungi</taxon>
        <taxon>Dikarya</taxon>
        <taxon>Ascomycota</taxon>
        <taxon>Pezizomycotina</taxon>
        <taxon>Dothideomycetes</taxon>
        <taxon>Pleosporomycetidae</taxon>
        <taxon>Pleosporales</taxon>
        <taxon>Lophiotremataceae</taxon>
        <taxon>Lophiotrema</taxon>
    </lineage>
</organism>
<evidence type="ECO:0000313" key="2">
    <source>
        <dbReference type="EMBL" id="KAF2106791.1"/>
    </source>
</evidence>
<evidence type="ECO:0000313" key="3">
    <source>
        <dbReference type="Proteomes" id="UP000799770"/>
    </source>
</evidence>
<reference evidence="2" key="1">
    <citation type="journal article" date="2020" name="Stud. Mycol.">
        <title>101 Dothideomycetes genomes: a test case for predicting lifestyles and emergence of pathogens.</title>
        <authorList>
            <person name="Haridas S."/>
            <person name="Albert R."/>
            <person name="Binder M."/>
            <person name="Bloem J."/>
            <person name="Labutti K."/>
            <person name="Salamov A."/>
            <person name="Andreopoulos B."/>
            <person name="Baker S."/>
            <person name="Barry K."/>
            <person name="Bills G."/>
            <person name="Bluhm B."/>
            <person name="Cannon C."/>
            <person name="Castanera R."/>
            <person name="Culley D."/>
            <person name="Daum C."/>
            <person name="Ezra D."/>
            <person name="Gonzalez J."/>
            <person name="Henrissat B."/>
            <person name="Kuo A."/>
            <person name="Liang C."/>
            <person name="Lipzen A."/>
            <person name="Lutzoni F."/>
            <person name="Magnuson J."/>
            <person name="Mondo S."/>
            <person name="Nolan M."/>
            <person name="Ohm R."/>
            <person name="Pangilinan J."/>
            <person name="Park H.-J."/>
            <person name="Ramirez L."/>
            <person name="Alfaro M."/>
            <person name="Sun H."/>
            <person name="Tritt A."/>
            <person name="Yoshinaga Y."/>
            <person name="Zwiers L.-H."/>
            <person name="Turgeon B."/>
            <person name="Goodwin S."/>
            <person name="Spatafora J."/>
            <person name="Crous P."/>
            <person name="Grigoriev I."/>
        </authorList>
    </citation>
    <scope>NUCLEOTIDE SEQUENCE</scope>
    <source>
        <strain evidence="2">CBS 627.86</strain>
    </source>
</reference>
<sequence>MGIEKGVTEIPDSEDEPMTSSPVENTNLAQKSRGNEIGATQASRPELHKGHLKVPSEFDDSTTSKQNRNSNQAQVDDSLKGVGPSEKDHLANPQSSDHVLQAHIDLRSTAPSEEQPHEFESATNLSHPSKEQAQAGDISPSPTQQTRILSEGTEAKASDSLEQSAASGLVLFDTRETSASKELDGECDEHQRGGTEHDAAIAEEIKHETTIEVQGGDGQDVSQQQDIPQHELSRVEKGTTTQPLEDDGLCCASKSTMLPPASRVETAGMTEQVPLHSSCTSTSSQLEGSATLENPDANFSVCHQYSDTKNSESHMEPETHGDRLQIVANHNNQEQVIEQQTTSNSDVPMPTAKITPGEHTGAENKSSSPLHILGTLDIDQHQSYTDSTSFTCSFF</sequence>
<keyword evidence="3" id="KW-1185">Reference proteome</keyword>
<gene>
    <name evidence="2" type="ORF">BDV96DRAFT_607059</name>
</gene>
<feature type="compositionally biased region" description="Basic and acidic residues" evidence="1">
    <location>
        <begin position="173"/>
        <end position="197"/>
    </location>
</feature>
<feature type="compositionally biased region" description="Polar residues" evidence="1">
    <location>
        <begin position="18"/>
        <end position="43"/>
    </location>
</feature>
<name>A0A6A5YKQ7_9PLEO</name>